<dbReference type="Proteomes" id="UP000231019">
    <property type="component" value="Unassembled WGS sequence"/>
</dbReference>
<proteinExistence type="predicted"/>
<reference evidence="1 2" key="1">
    <citation type="submission" date="2017-09" db="EMBL/GenBank/DDBJ databases">
        <title>Depth-based differentiation of microbial function through sediment-hosted aquifers and enrichment of novel symbionts in the deep terrestrial subsurface.</title>
        <authorList>
            <person name="Probst A.J."/>
            <person name="Ladd B."/>
            <person name="Jarett J.K."/>
            <person name="Geller-Mcgrath D.E."/>
            <person name="Sieber C.M."/>
            <person name="Emerson J.B."/>
            <person name="Anantharaman K."/>
            <person name="Thomas B.C."/>
            <person name="Malmstrom R."/>
            <person name="Stieglmeier M."/>
            <person name="Klingl A."/>
            <person name="Woyke T."/>
            <person name="Ryan C.M."/>
            <person name="Banfield J.F."/>
        </authorList>
    </citation>
    <scope>NUCLEOTIDE SEQUENCE [LARGE SCALE GENOMIC DNA]</scope>
    <source>
        <strain evidence="1">CG17_big_fil_post_rev_8_21_14_2_50_48_46</strain>
    </source>
</reference>
<accession>A0A2M7G680</accession>
<organism evidence="1 2">
    <name type="scientific">bacterium (Candidatus Blackallbacteria) CG17_big_fil_post_rev_8_21_14_2_50_48_46</name>
    <dbReference type="NCBI Taxonomy" id="2014261"/>
    <lineage>
        <taxon>Bacteria</taxon>
        <taxon>Candidatus Blackallbacteria</taxon>
    </lineage>
</organism>
<dbReference type="SUPFAM" id="SSF49785">
    <property type="entry name" value="Galactose-binding domain-like"/>
    <property type="match status" value="1"/>
</dbReference>
<evidence type="ECO:0000313" key="1">
    <source>
        <dbReference type="EMBL" id="PIW17534.1"/>
    </source>
</evidence>
<comment type="caution">
    <text evidence="1">The sequence shown here is derived from an EMBL/GenBank/DDBJ whole genome shotgun (WGS) entry which is preliminary data.</text>
</comment>
<evidence type="ECO:0000313" key="2">
    <source>
        <dbReference type="Proteomes" id="UP000231019"/>
    </source>
</evidence>
<dbReference type="InterPro" id="IPR008979">
    <property type="entry name" value="Galactose-bd-like_sf"/>
</dbReference>
<dbReference type="EMBL" id="PFFQ01000023">
    <property type="protein sequence ID" value="PIW17534.1"/>
    <property type="molecule type" value="Genomic_DNA"/>
</dbReference>
<gene>
    <name evidence="1" type="ORF">COW36_08540</name>
</gene>
<dbReference type="AlphaFoldDB" id="A0A2M7G680"/>
<name>A0A2M7G680_9BACT</name>
<sequence length="260" mass="27345">MNVASLNKLKNHQVPVLKFLAVLITLSSFSACEALDLINTVGTVLAPSPSATPASGAAGLLQQLVSSAKATASPTPTHLSQAVELPAQPAPVLSAPVLTAQKINVVKPQDPNPLSVDWNLARQPNVSLSVSSELNPTFEKNRLTDGKLTTSWFSSASDTPSTGKLPTVEISFPQPVGIFGINLRGNRERLEGLTIQEVSLLISSPQGVLLSETITLPTQQTDLNLVLSKPVDGATSVRLTFTKDNSQSPGLSEIEVVGRS</sequence>
<dbReference type="Gene3D" id="2.60.120.260">
    <property type="entry name" value="Galactose-binding domain-like"/>
    <property type="match status" value="1"/>
</dbReference>
<evidence type="ECO:0008006" key="3">
    <source>
        <dbReference type="Google" id="ProtNLM"/>
    </source>
</evidence>
<protein>
    <recommendedName>
        <fullName evidence="3">F5/8 type C domain-containing protein</fullName>
    </recommendedName>
</protein>